<comment type="caution">
    <text evidence="3">The sequence shown here is derived from an EMBL/GenBank/DDBJ whole genome shotgun (WGS) entry which is preliminary data.</text>
</comment>
<feature type="compositionally biased region" description="Low complexity" evidence="1">
    <location>
        <begin position="296"/>
        <end position="305"/>
    </location>
</feature>
<feature type="region of interest" description="Disordered" evidence="1">
    <location>
        <begin position="180"/>
        <end position="343"/>
    </location>
</feature>
<keyword evidence="4" id="KW-1185">Reference proteome</keyword>
<dbReference type="SUPFAM" id="SSF47459">
    <property type="entry name" value="HLH, helix-loop-helix DNA-binding domain"/>
    <property type="match status" value="1"/>
</dbReference>
<evidence type="ECO:0000256" key="1">
    <source>
        <dbReference type="SAM" id="MobiDB-lite"/>
    </source>
</evidence>
<feature type="compositionally biased region" description="Polar residues" evidence="1">
    <location>
        <begin position="256"/>
        <end position="281"/>
    </location>
</feature>
<feature type="compositionally biased region" description="Polar residues" evidence="1">
    <location>
        <begin position="32"/>
        <end position="42"/>
    </location>
</feature>
<evidence type="ECO:0000313" key="4">
    <source>
        <dbReference type="Proteomes" id="UP000266188"/>
    </source>
</evidence>
<dbReference type="CDD" id="cd11392">
    <property type="entry name" value="bHLH_ScPHO4_like"/>
    <property type="match status" value="1"/>
</dbReference>
<feature type="compositionally biased region" description="Polar residues" evidence="1">
    <location>
        <begin position="327"/>
        <end position="338"/>
    </location>
</feature>
<feature type="compositionally biased region" description="Pro residues" evidence="1">
    <location>
        <begin position="306"/>
        <end position="320"/>
    </location>
</feature>
<accession>A0A3A2ZTM0</accession>
<organism evidence="3 4">
    <name type="scientific">Aspergillus sclerotialis</name>
    <dbReference type="NCBI Taxonomy" id="2070753"/>
    <lineage>
        <taxon>Eukaryota</taxon>
        <taxon>Fungi</taxon>
        <taxon>Dikarya</taxon>
        <taxon>Ascomycota</taxon>
        <taxon>Pezizomycotina</taxon>
        <taxon>Eurotiomycetes</taxon>
        <taxon>Eurotiomycetidae</taxon>
        <taxon>Eurotiales</taxon>
        <taxon>Aspergillaceae</taxon>
        <taxon>Aspergillus</taxon>
        <taxon>Aspergillus subgen. Polypaecilum</taxon>
    </lineage>
</organism>
<reference evidence="4" key="1">
    <citation type="submission" date="2017-02" db="EMBL/GenBank/DDBJ databases">
        <authorList>
            <person name="Tafer H."/>
            <person name="Lopandic K."/>
        </authorList>
    </citation>
    <scope>NUCLEOTIDE SEQUENCE [LARGE SCALE GENOMIC DNA]</scope>
    <source>
        <strain evidence="4">CBS 366.77</strain>
    </source>
</reference>
<feature type="compositionally biased region" description="Low complexity" evidence="1">
    <location>
        <begin position="450"/>
        <end position="473"/>
    </location>
</feature>
<feature type="compositionally biased region" description="Polar residues" evidence="1">
    <location>
        <begin position="477"/>
        <end position="490"/>
    </location>
</feature>
<dbReference type="PROSITE" id="PS50888">
    <property type="entry name" value="BHLH"/>
    <property type="match status" value="1"/>
</dbReference>
<sequence>MPPTSTSHEFARMDTDMSYDRVMDNFSVDVFSNQNGLSQDQVEPSYPDNANMPPQFYARDTPQHQQYHVQPPPQKHQHLRQQQSHQPSHQQPSSHQYAQPVVPPTPNSIELHGSAARYPQQVDENHELYDRYTHMNDEQALFTPLISPAMTPLETQFRLPEYTVPGEYFTPLTSPALEAQNQNANSNGCPPHLRQIPNVGYMQSPVDNPPPASSAPSSPGITRKHRRQPSATNRFATRAKKQSPSVRPQSRKKSLLNVNSDELLSNLRQNKNGPQSRTNANGGLRYDSNESTGQDSVSPEPLSEPLMPPPALPPPKPSPSAVPQMPQSRVNEAATPSTLMRIRRSQCESQTQFPGQGDLVTGESCDDIMEDIALPEAMAPTTPLYRPNAGRIEDVSFAKTTGSTTPASVTPSLEPKSAAVERTPSSIAPSPRTLAMPSPSGPRGKKSEPSKTSSSSRKRQSLSSTQPSPQLRPKISPNIQPSVRGSDGVSNETSALYLASKSNYQHILDGTLLPGVSYPETLAENLTSKRTNHKLAEQGRRNRINNALKEIEALVPQEFINMRLAKEASPRAPTGIEKEKEKIANQTISKASAVEMAIDYIKALKQELEETKGKLAATEARLGAKEAREDDSANATNSKST</sequence>
<dbReference type="AlphaFoldDB" id="A0A3A2ZTM0"/>
<feature type="region of interest" description="Disordered" evidence="1">
    <location>
        <begin position="401"/>
        <end position="490"/>
    </location>
</feature>
<dbReference type="InterPro" id="IPR036638">
    <property type="entry name" value="HLH_DNA-bd_sf"/>
</dbReference>
<dbReference type="InterPro" id="IPR011598">
    <property type="entry name" value="bHLH_dom"/>
</dbReference>
<evidence type="ECO:0000313" key="3">
    <source>
        <dbReference type="EMBL" id="RJE26060.1"/>
    </source>
</evidence>
<dbReference type="STRING" id="2070753.A0A3A2ZTM0"/>
<evidence type="ECO:0000259" key="2">
    <source>
        <dbReference type="PROSITE" id="PS50888"/>
    </source>
</evidence>
<dbReference type="Pfam" id="PF00010">
    <property type="entry name" value="HLH"/>
    <property type="match status" value="1"/>
</dbReference>
<dbReference type="OrthoDB" id="5344169at2759"/>
<protein>
    <submittedName>
        <fullName evidence="3">HLH transcription factor PalcA</fullName>
    </submittedName>
</protein>
<feature type="domain" description="BHLH" evidence="2">
    <location>
        <begin position="528"/>
        <end position="604"/>
    </location>
</feature>
<feature type="compositionally biased region" description="Polar residues" evidence="1">
    <location>
        <begin position="401"/>
        <end position="411"/>
    </location>
</feature>
<dbReference type="SMART" id="SM00353">
    <property type="entry name" value="HLH"/>
    <property type="match status" value="1"/>
</dbReference>
<dbReference type="Proteomes" id="UP000266188">
    <property type="component" value="Unassembled WGS sequence"/>
</dbReference>
<dbReference type="Gene3D" id="4.10.280.10">
    <property type="entry name" value="Helix-loop-helix DNA-binding domain"/>
    <property type="match status" value="1"/>
</dbReference>
<dbReference type="GO" id="GO:0046983">
    <property type="term" value="F:protein dimerization activity"/>
    <property type="evidence" value="ECO:0007669"/>
    <property type="project" value="InterPro"/>
</dbReference>
<feature type="compositionally biased region" description="Low complexity" evidence="1">
    <location>
        <begin position="80"/>
        <end position="96"/>
    </location>
</feature>
<feature type="region of interest" description="Disordered" evidence="1">
    <location>
        <begin position="621"/>
        <end position="641"/>
    </location>
</feature>
<gene>
    <name evidence="3" type="ORF">PHISCL_01585</name>
</gene>
<dbReference type="EMBL" id="MVGC01000030">
    <property type="protein sequence ID" value="RJE26060.1"/>
    <property type="molecule type" value="Genomic_DNA"/>
</dbReference>
<proteinExistence type="predicted"/>
<name>A0A3A2ZTM0_9EURO</name>
<feature type="region of interest" description="Disordered" evidence="1">
    <location>
        <begin position="32"/>
        <end position="111"/>
    </location>
</feature>
<feature type="compositionally biased region" description="Basic and acidic residues" evidence="1">
    <location>
        <begin position="622"/>
        <end position="631"/>
    </location>
</feature>